<evidence type="ECO:0000313" key="1">
    <source>
        <dbReference type="EMBL" id="KAL3864974.1"/>
    </source>
</evidence>
<comment type="caution">
    <text evidence="1">The sequence shown here is derived from an EMBL/GenBank/DDBJ whole genome shotgun (WGS) entry which is preliminary data.</text>
</comment>
<accession>A0ABD3VTN7</accession>
<protein>
    <submittedName>
        <fullName evidence="1">Uncharacterized protein</fullName>
    </submittedName>
</protein>
<dbReference type="AlphaFoldDB" id="A0ABD3VTN7"/>
<reference evidence="1 2" key="1">
    <citation type="submission" date="2024-11" db="EMBL/GenBank/DDBJ databases">
        <title>Chromosome-level genome assembly of the freshwater bivalve Anodonta woodiana.</title>
        <authorList>
            <person name="Chen X."/>
        </authorList>
    </citation>
    <scope>NUCLEOTIDE SEQUENCE [LARGE SCALE GENOMIC DNA]</scope>
    <source>
        <strain evidence="1">MN2024</strain>
        <tissue evidence="1">Gills</tissue>
    </source>
</reference>
<proteinExistence type="predicted"/>
<dbReference type="Proteomes" id="UP001634394">
    <property type="component" value="Unassembled WGS sequence"/>
</dbReference>
<name>A0ABD3VTN7_SINWO</name>
<organism evidence="1 2">
    <name type="scientific">Sinanodonta woodiana</name>
    <name type="common">Chinese pond mussel</name>
    <name type="synonym">Anodonta woodiana</name>
    <dbReference type="NCBI Taxonomy" id="1069815"/>
    <lineage>
        <taxon>Eukaryota</taxon>
        <taxon>Metazoa</taxon>
        <taxon>Spiralia</taxon>
        <taxon>Lophotrochozoa</taxon>
        <taxon>Mollusca</taxon>
        <taxon>Bivalvia</taxon>
        <taxon>Autobranchia</taxon>
        <taxon>Heteroconchia</taxon>
        <taxon>Palaeoheterodonta</taxon>
        <taxon>Unionida</taxon>
        <taxon>Unionoidea</taxon>
        <taxon>Unionidae</taxon>
        <taxon>Unioninae</taxon>
        <taxon>Sinanodonta</taxon>
    </lineage>
</organism>
<gene>
    <name evidence="1" type="ORF">ACJMK2_006614</name>
</gene>
<evidence type="ECO:0000313" key="2">
    <source>
        <dbReference type="Proteomes" id="UP001634394"/>
    </source>
</evidence>
<dbReference type="EMBL" id="JBJQND010000010">
    <property type="protein sequence ID" value="KAL3864974.1"/>
    <property type="molecule type" value="Genomic_DNA"/>
</dbReference>
<sequence>MDLYIHQSYILICQTYHVVHRGIKSNQTIVLSSNWIDTIVCRNKFHKEIKCEHQPPKTQHRRHKTNNQQLKHHWLLRSQHFDKNNAYESILVADISQVNCLAGTRNRRHYNYVKTTNSNMASIKNARQFFFFHFIFVFKYIALNDFVCSYGKPVFTSGKTELSKLKTHIHDCSKLHIF</sequence>
<keyword evidence="2" id="KW-1185">Reference proteome</keyword>